<dbReference type="PROSITE" id="PS51420">
    <property type="entry name" value="RHO"/>
    <property type="match status" value="1"/>
</dbReference>
<evidence type="ECO:0000256" key="1">
    <source>
        <dbReference type="ARBA" id="ARBA00022741"/>
    </source>
</evidence>
<dbReference type="PANTHER" id="PTHR47978">
    <property type="match status" value="1"/>
</dbReference>
<name>A0A146KC75_9EUKA</name>
<dbReference type="EMBL" id="GDID01003535">
    <property type="protein sequence ID" value="JAP93071.1"/>
    <property type="molecule type" value="Transcribed_RNA"/>
</dbReference>
<evidence type="ECO:0000313" key="2">
    <source>
        <dbReference type="EMBL" id="JAP93071.1"/>
    </source>
</evidence>
<dbReference type="NCBIfam" id="TIGR00231">
    <property type="entry name" value="small_GTP"/>
    <property type="match status" value="1"/>
</dbReference>
<dbReference type="SMART" id="SM00175">
    <property type="entry name" value="RAB"/>
    <property type="match status" value="1"/>
</dbReference>
<keyword evidence="1" id="KW-0547">Nucleotide-binding</keyword>
<dbReference type="InterPro" id="IPR001806">
    <property type="entry name" value="Small_GTPase"/>
</dbReference>
<dbReference type="FunFam" id="3.40.50.300:FF:000808">
    <property type="entry name" value="Small GTP-binding protein, putative"/>
    <property type="match status" value="1"/>
</dbReference>
<protein>
    <submittedName>
        <fullName evidence="2">Rab-like protein</fullName>
    </submittedName>
</protein>
<dbReference type="InterPro" id="IPR005225">
    <property type="entry name" value="Small_GTP-bd"/>
</dbReference>
<dbReference type="CDD" id="cd00154">
    <property type="entry name" value="Rab"/>
    <property type="match status" value="1"/>
</dbReference>
<dbReference type="InterPro" id="IPR027417">
    <property type="entry name" value="P-loop_NTPase"/>
</dbReference>
<dbReference type="Gene3D" id="3.40.50.300">
    <property type="entry name" value="P-loop containing nucleotide triphosphate hydrolases"/>
    <property type="match status" value="1"/>
</dbReference>
<dbReference type="PROSITE" id="PS51419">
    <property type="entry name" value="RAB"/>
    <property type="match status" value="1"/>
</dbReference>
<dbReference type="SUPFAM" id="SSF52540">
    <property type="entry name" value="P-loop containing nucleoside triphosphate hydrolases"/>
    <property type="match status" value="1"/>
</dbReference>
<organism evidence="2">
    <name type="scientific">Trepomonas sp. PC1</name>
    <dbReference type="NCBI Taxonomy" id="1076344"/>
    <lineage>
        <taxon>Eukaryota</taxon>
        <taxon>Metamonada</taxon>
        <taxon>Diplomonadida</taxon>
        <taxon>Hexamitidae</taxon>
        <taxon>Hexamitinae</taxon>
        <taxon>Trepomonas</taxon>
    </lineage>
</organism>
<dbReference type="PROSITE" id="PS51421">
    <property type="entry name" value="RAS"/>
    <property type="match status" value="1"/>
</dbReference>
<feature type="non-terminal residue" evidence="2">
    <location>
        <position position="1"/>
    </location>
</feature>
<sequence length="165" mass="18778">KTAVIGEMAVGKTTILQTFLTGKYNPTIVSSTAAAYLKKTIQVDTQMYKFQIWDTAGQERFRSLSAMYYRSAPYVLVVFDVTNQKSFNDLKNFWVEEVRSKGMKDVEIFIVGNKIDLGREVSREEAAKYCQEIHAQYFECSAKTSQGIREIFEAVALDRLKGAKE</sequence>
<dbReference type="GO" id="GO:0005525">
    <property type="term" value="F:GTP binding"/>
    <property type="evidence" value="ECO:0007669"/>
    <property type="project" value="InterPro"/>
</dbReference>
<dbReference type="SMART" id="SM00174">
    <property type="entry name" value="RHO"/>
    <property type="match status" value="1"/>
</dbReference>
<proteinExistence type="predicted"/>
<dbReference type="Pfam" id="PF00071">
    <property type="entry name" value="Ras"/>
    <property type="match status" value="1"/>
</dbReference>
<dbReference type="PRINTS" id="PR00449">
    <property type="entry name" value="RASTRNSFRMNG"/>
</dbReference>
<gene>
    <name evidence="2" type="ORF">TPC1_14777</name>
</gene>
<accession>A0A146KC75</accession>
<feature type="non-terminal residue" evidence="2">
    <location>
        <position position="165"/>
    </location>
</feature>
<reference evidence="2" key="1">
    <citation type="submission" date="2015-07" db="EMBL/GenBank/DDBJ databases">
        <title>Adaptation to a free-living lifestyle via gene acquisitions in the diplomonad Trepomonas sp. PC1.</title>
        <authorList>
            <person name="Xu F."/>
            <person name="Jerlstrom-Hultqvist J."/>
            <person name="Kolisko M."/>
            <person name="Simpson A.G.B."/>
            <person name="Roger A.J."/>
            <person name="Svard S.G."/>
            <person name="Andersson J.O."/>
        </authorList>
    </citation>
    <scope>NUCLEOTIDE SEQUENCE</scope>
    <source>
        <strain evidence="2">PC1</strain>
    </source>
</reference>
<dbReference type="GO" id="GO:0003924">
    <property type="term" value="F:GTPase activity"/>
    <property type="evidence" value="ECO:0007669"/>
    <property type="project" value="InterPro"/>
</dbReference>
<dbReference type="AlphaFoldDB" id="A0A146KC75"/>
<dbReference type="SMART" id="SM00173">
    <property type="entry name" value="RAS"/>
    <property type="match status" value="1"/>
</dbReference>